<keyword evidence="3" id="KW-1185">Reference proteome</keyword>
<dbReference type="EMBL" id="JAUSWV010000001">
    <property type="protein sequence ID" value="MDQ0577980.1"/>
    <property type="molecule type" value="Genomic_DNA"/>
</dbReference>
<feature type="region of interest" description="Disordered" evidence="1">
    <location>
        <begin position="1"/>
        <end position="22"/>
    </location>
</feature>
<evidence type="ECO:0000256" key="1">
    <source>
        <dbReference type="SAM" id="MobiDB-lite"/>
    </source>
</evidence>
<name>A0ABU0NG06_STRRH</name>
<evidence type="ECO:0000313" key="3">
    <source>
        <dbReference type="Proteomes" id="UP001230654"/>
    </source>
</evidence>
<accession>A0ABU0NG06</accession>
<reference evidence="2 3" key="1">
    <citation type="submission" date="2023-07" db="EMBL/GenBank/DDBJ databases">
        <title>Comparative genomics of wheat-associated soil bacteria to identify genetic determinants of phenazine resistance.</title>
        <authorList>
            <person name="Mouncey N."/>
        </authorList>
    </citation>
    <scope>NUCLEOTIDE SEQUENCE [LARGE SCALE GENOMIC DNA]</scope>
    <source>
        <strain evidence="2 3">B2I6</strain>
    </source>
</reference>
<dbReference type="Proteomes" id="UP001230654">
    <property type="component" value="Unassembled WGS sequence"/>
</dbReference>
<proteinExistence type="predicted"/>
<feature type="compositionally biased region" description="Basic and acidic residues" evidence="1">
    <location>
        <begin position="1"/>
        <end position="18"/>
    </location>
</feature>
<organism evidence="2 3">
    <name type="scientific">Streptomyces rishiriensis</name>
    <dbReference type="NCBI Taxonomy" id="68264"/>
    <lineage>
        <taxon>Bacteria</taxon>
        <taxon>Bacillati</taxon>
        <taxon>Actinomycetota</taxon>
        <taxon>Actinomycetes</taxon>
        <taxon>Kitasatosporales</taxon>
        <taxon>Streptomycetaceae</taxon>
        <taxon>Streptomyces</taxon>
    </lineage>
</organism>
<dbReference type="RefSeq" id="WP_307160690.1">
    <property type="nucleotide sequence ID" value="NZ_JAUSWV010000001.1"/>
</dbReference>
<protein>
    <submittedName>
        <fullName evidence="2">Uncharacterized protein</fullName>
    </submittedName>
</protein>
<gene>
    <name evidence="2" type="ORF">QF030_000158</name>
</gene>
<comment type="caution">
    <text evidence="2">The sequence shown here is derived from an EMBL/GenBank/DDBJ whole genome shotgun (WGS) entry which is preliminary data.</text>
</comment>
<sequence>MASIVEHPEALAHSDGHHRTGGTASFTVVALRGEGMRGWTMQGPRTS</sequence>
<evidence type="ECO:0000313" key="2">
    <source>
        <dbReference type="EMBL" id="MDQ0577980.1"/>
    </source>
</evidence>